<comment type="caution">
    <text evidence="5">The sequence shown here is derived from an EMBL/GenBank/DDBJ whole genome shotgun (WGS) entry which is preliminary data.</text>
</comment>
<feature type="domain" description="Metallo-beta-lactamase" evidence="4">
    <location>
        <begin position="27"/>
        <end position="235"/>
    </location>
</feature>
<dbReference type="PANTHER" id="PTHR42951">
    <property type="entry name" value="METALLO-BETA-LACTAMASE DOMAIN-CONTAINING"/>
    <property type="match status" value="1"/>
</dbReference>
<dbReference type="SUPFAM" id="SSF56281">
    <property type="entry name" value="Metallo-hydrolase/oxidoreductase"/>
    <property type="match status" value="1"/>
</dbReference>
<name>A0ABT9FW05_9BACL</name>
<gene>
    <name evidence="5" type="ORF">OIN60_18425</name>
</gene>
<accession>A0ABT9FW05</accession>
<organism evidence="5 6">
    <name type="scientific">Paenibacillus zeirhizosphaerae</name>
    <dbReference type="NCBI Taxonomy" id="2987519"/>
    <lineage>
        <taxon>Bacteria</taxon>
        <taxon>Bacillati</taxon>
        <taxon>Bacillota</taxon>
        <taxon>Bacilli</taxon>
        <taxon>Bacillales</taxon>
        <taxon>Paenibacillaceae</taxon>
        <taxon>Paenibacillus</taxon>
    </lineage>
</organism>
<comment type="catalytic activity">
    <reaction evidence="1">
        <text>3',5'-cyclic CMP + H2O = CMP + H(+)</text>
        <dbReference type="Rhea" id="RHEA:72675"/>
        <dbReference type="ChEBI" id="CHEBI:15377"/>
        <dbReference type="ChEBI" id="CHEBI:15378"/>
        <dbReference type="ChEBI" id="CHEBI:58003"/>
        <dbReference type="ChEBI" id="CHEBI:60377"/>
    </reaction>
    <physiologicalReaction direction="left-to-right" evidence="1">
        <dbReference type="Rhea" id="RHEA:72676"/>
    </physiologicalReaction>
</comment>
<dbReference type="CDD" id="cd07721">
    <property type="entry name" value="yflN-like_MBL-fold"/>
    <property type="match status" value="1"/>
</dbReference>
<evidence type="ECO:0000259" key="4">
    <source>
        <dbReference type="SMART" id="SM00849"/>
    </source>
</evidence>
<sequence length="267" mass="28913">MAHHLFSEGMTATEEAASDLLKLRTLFVNTVFIGEPGRRGWVLVDTGMPGFQDSILSIAEARYPGPPSAIILTHGHFDHVGTVIGLIQHWDSPVYAHPLELPFLTGRQDYPPADPSVGGGLLAGISFLYPNDAIDLDDRVQPLPADGTVPGAPGWSWLHTPGHTPGHVSLFRSADRMLVSGDAIISVKQESALDVIQQDGEIHGPPTYFTTDWAAAKRSVELLAEYRPAAAVTGHGPVLRGAELEHQLQRLAKRFDELAIPKEGKYV</sequence>
<comment type="function">
    <text evidence="2">Counteracts the endogenous Pycsar antiviral defense system. Phosphodiesterase that enables metal-dependent hydrolysis of host cyclic nucleotide Pycsar defense signals such as cCMP and cUMP.</text>
</comment>
<dbReference type="EMBL" id="JAPCKK010000030">
    <property type="protein sequence ID" value="MDP4098711.1"/>
    <property type="molecule type" value="Genomic_DNA"/>
</dbReference>
<dbReference type="InterPro" id="IPR050855">
    <property type="entry name" value="NDM-1-like"/>
</dbReference>
<evidence type="ECO:0000313" key="6">
    <source>
        <dbReference type="Proteomes" id="UP001241848"/>
    </source>
</evidence>
<dbReference type="InterPro" id="IPR036866">
    <property type="entry name" value="RibonucZ/Hydroxyglut_hydro"/>
</dbReference>
<evidence type="ECO:0000313" key="5">
    <source>
        <dbReference type="EMBL" id="MDP4098711.1"/>
    </source>
</evidence>
<dbReference type="Gene3D" id="3.60.15.10">
    <property type="entry name" value="Ribonuclease Z/Hydroxyacylglutathione hydrolase-like"/>
    <property type="match status" value="1"/>
</dbReference>
<dbReference type="Pfam" id="PF00753">
    <property type="entry name" value="Lactamase_B"/>
    <property type="match status" value="1"/>
</dbReference>
<dbReference type="InterPro" id="IPR001279">
    <property type="entry name" value="Metallo-B-lactamas"/>
</dbReference>
<evidence type="ECO:0000256" key="1">
    <source>
        <dbReference type="ARBA" id="ARBA00034221"/>
    </source>
</evidence>
<evidence type="ECO:0000256" key="2">
    <source>
        <dbReference type="ARBA" id="ARBA00034301"/>
    </source>
</evidence>
<keyword evidence="6" id="KW-1185">Reference proteome</keyword>
<dbReference type="Proteomes" id="UP001241848">
    <property type="component" value="Unassembled WGS sequence"/>
</dbReference>
<proteinExistence type="predicted"/>
<reference evidence="5 6" key="1">
    <citation type="submission" date="2022-10" db="EMBL/GenBank/DDBJ databases">
        <title>Paenibacillus description and whole genome data of maize root bacterial community.</title>
        <authorList>
            <person name="Marton D."/>
            <person name="Farkas M."/>
            <person name="Cserhati M."/>
        </authorList>
    </citation>
    <scope>NUCLEOTIDE SEQUENCE [LARGE SCALE GENOMIC DNA]</scope>
    <source>
        <strain evidence="5 6">P96</strain>
    </source>
</reference>
<comment type="catalytic activity">
    <reaction evidence="3">
        <text>3',5'-cyclic UMP + H2O = UMP + H(+)</text>
        <dbReference type="Rhea" id="RHEA:70575"/>
        <dbReference type="ChEBI" id="CHEBI:15377"/>
        <dbReference type="ChEBI" id="CHEBI:15378"/>
        <dbReference type="ChEBI" id="CHEBI:57865"/>
        <dbReference type="ChEBI" id="CHEBI:184387"/>
    </reaction>
    <physiologicalReaction direction="left-to-right" evidence="3">
        <dbReference type="Rhea" id="RHEA:70576"/>
    </physiologicalReaction>
</comment>
<dbReference type="PANTHER" id="PTHR42951:SF17">
    <property type="entry name" value="METALLO-BETA-LACTAMASE DOMAIN-CONTAINING PROTEIN"/>
    <property type="match status" value="1"/>
</dbReference>
<dbReference type="SMART" id="SM00849">
    <property type="entry name" value="Lactamase_B"/>
    <property type="match status" value="1"/>
</dbReference>
<dbReference type="RefSeq" id="WP_305756326.1">
    <property type="nucleotide sequence ID" value="NZ_JAPCKK010000030.1"/>
</dbReference>
<protein>
    <submittedName>
        <fullName evidence="5">MBL fold metallo-hydrolase</fullName>
    </submittedName>
</protein>
<evidence type="ECO:0000256" key="3">
    <source>
        <dbReference type="ARBA" id="ARBA00048505"/>
    </source>
</evidence>